<feature type="region of interest" description="Disordered" evidence="1">
    <location>
        <begin position="1090"/>
        <end position="1112"/>
    </location>
</feature>
<dbReference type="EMBL" id="CDMY01000372">
    <property type="protein sequence ID" value="CEM06897.1"/>
    <property type="molecule type" value="Genomic_DNA"/>
</dbReference>
<feature type="compositionally biased region" description="Basic and acidic residues" evidence="1">
    <location>
        <begin position="1144"/>
        <end position="1171"/>
    </location>
</feature>
<evidence type="ECO:0000256" key="1">
    <source>
        <dbReference type="SAM" id="MobiDB-lite"/>
    </source>
</evidence>
<feature type="compositionally biased region" description="Basic and acidic residues" evidence="1">
    <location>
        <begin position="1100"/>
        <end position="1109"/>
    </location>
</feature>
<feature type="chain" id="PRO_5005188088" description="Fibronectin type-III domain-containing protein" evidence="2">
    <location>
        <begin position="24"/>
        <end position="1939"/>
    </location>
</feature>
<feature type="region of interest" description="Disordered" evidence="1">
    <location>
        <begin position="1042"/>
        <end position="1078"/>
    </location>
</feature>
<dbReference type="STRING" id="1169540.A0A0G4F4P2"/>
<gene>
    <name evidence="3" type="ORF">Vbra_1320</name>
</gene>
<dbReference type="InterPro" id="IPR010262">
    <property type="entry name" value="Arylsulfotransferase_bact"/>
</dbReference>
<dbReference type="PANTHER" id="PTHR35340:SF5">
    <property type="entry name" value="ASST-DOMAIN-CONTAINING PROTEIN"/>
    <property type="match status" value="1"/>
</dbReference>
<dbReference type="SUPFAM" id="SSF75011">
    <property type="entry name" value="3-carboxy-cis,cis-mucoante lactonizing enzyme"/>
    <property type="match status" value="1"/>
</dbReference>
<feature type="region of interest" description="Disordered" evidence="1">
    <location>
        <begin position="1144"/>
        <end position="1202"/>
    </location>
</feature>
<feature type="compositionally biased region" description="Acidic residues" evidence="1">
    <location>
        <begin position="1046"/>
        <end position="1059"/>
    </location>
</feature>
<keyword evidence="4" id="KW-1185">Reference proteome</keyword>
<proteinExistence type="predicted"/>
<dbReference type="InParanoid" id="A0A0G4F4P2"/>
<dbReference type="PANTHER" id="PTHR35340">
    <property type="entry name" value="PQQ ENZYME REPEAT PROTEIN-RELATED"/>
    <property type="match status" value="1"/>
</dbReference>
<dbReference type="GO" id="GO:0004062">
    <property type="term" value="F:aryl sulfotransferase activity"/>
    <property type="evidence" value="ECO:0007669"/>
    <property type="project" value="InterPro"/>
</dbReference>
<dbReference type="Proteomes" id="UP000041254">
    <property type="component" value="Unassembled WGS sequence"/>
</dbReference>
<evidence type="ECO:0000313" key="3">
    <source>
        <dbReference type="EMBL" id="CEM06897.1"/>
    </source>
</evidence>
<feature type="region of interest" description="Disordered" evidence="1">
    <location>
        <begin position="1343"/>
        <end position="1377"/>
    </location>
</feature>
<feature type="signal peptide" evidence="2">
    <location>
        <begin position="1"/>
        <end position="23"/>
    </location>
</feature>
<organism evidence="3 4">
    <name type="scientific">Vitrella brassicaformis (strain CCMP3155)</name>
    <dbReference type="NCBI Taxonomy" id="1169540"/>
    <lineage>
        <taxon>Eukaryota</taxon>
        <taxon>Sar</taxon>
        <taxon>Alveolata</taxon>
        <taxon>Colpodellida</taxon>
        <taxon>Vitrellaceae</taxon>
        <taxon>Vitrella</taxon>
    </lineage>
</organism>
<dbReference type="OrthoDB" id="5427350at2759"/>
<evidence type="ECO:0008006" key="5">
    <source>
        <dbReference type="Google" id="ProtNLM"/>
    </source>
</evidence>
<sequence>MPVDVTLIASLLLFLSFLPPLPALLLTVDANGPVLEDFVFNNRLYRWYQSQEMWELPLSAASTGIDTTANRDIDGRKLGTYDDVGLLGMRGGVRLFMRDGPKINEVQEDGSVVDALPEAPLDKPTTAAIGKFSSKVYLMKDTTNPVLYAYDLGKNSWTSLDFPFTDLDGKPHISLRECSGPSLYYESNYGGTFRYDAQGEWVKMENLQVTADDCFVLKGKRNYVNDAVVMSTNPIKFTSADWTMIMEGLPGKENDLTISLVVNNGVLFMSLKDSPNTETHPNGLWQFDEEQWWHLADPPVQYGLGKLMVVSGHLYGVSHNILYRFDINRRFWYDTMKFLPDFSNFYQGDGKVLLHKGGTTDPQLSMLTLDAAGQGTWRDLAFPFTGLDGKPHIDMLEDTFSDIWYKTNYDGVYHYDAQAETWELANNDSGALTLGADGTLYLSYEVTKHTQISTFFRYVRETKGWEQLHATRGYGIGGVALSPGGHVFMSGGRFGEFVVENTKLWEVQDTYDGQGLSSDESKGVSSKVTSNMASGVVYCVNKFAKQDQEITRIIGLKPALTSKHYYDSDLKMNYSSFLTHGVTEFETAAIKILLEKHLLLATNTVQEAGGTKAGVLQIISIDGQPREIDSLSLEAPVLDMDIDRKNISGHTVIATTKGLLVIKNHDIAALSDPTQSINPAAIERARYPTATELLHSSEHKRVSCCGPNGEIAAILDTTHNITVYHSDLSVQWTKTVSRSFVEDIAIDPDHELVIVVGFDNKKLPSGNPVQVAFVTAWSLTTGNFVMQLFGFDGADLSSNIADTRLYRAVIGPDRFLYIGGESAGTETIFRYDGKNYEGVEKIQKIDFYNDLWNTKSAQITYHARVDLAARTLLRGQLTMARLKSDGTSNTLRLKDGDLCVGSDGSIVLVGSANSQINNRDATRLDGAKVGEYAGAEPSLLWVRPDFRGRNGWSVMVLGDKHKGGTLNACDIWDETLAVSGHIKASSESNDTSMAGYAPTSDSAIIKEPLLSFPTAAEGDGVTTTLQAGWMATVPLRLEPMNITYTDDSDSTSADGDDSESSAVGREVRHAAPPPNLKAAEDAAACDLTEGFDTTNCSTPRRLDDGDLPKPPEATSLVLDQIAQQTRQKEMAAEKEKQQVANLVEKQDAASDQQEREAVEAIEDRTGSDVPEKISVANDSQMAATEEEQAPPIDTGALLPSDQVLAPPPVATDAKERGMDGLYGSFEYIHPMPNAKFVSPLTSIAVRHGATLLQDSYTAGQIRVVGKQSGQQMGELVLGDDAKTLLFYPNGKLTPGEWVDVTVKPGIRPKYGKATAAFSWGFQVSPKAIKTYRFSKRGGYEMVTSKQQEQQETKNVRPLVARPSADDASDDSGDSERERAAFAEHNSMFAHTFAAMKHDDRPIVGDMVTMGQGQENEWEVMTKDYITIPSDFPHVRANNRAARQGRQDALGEGYIFASNIRWPEDTYVGFLTIFDDNGDIIWYHALNKTSDWSLIDFRKQRNGLLTYHDTRKQAYVEIDHHYRSSRVLHPGHGYWANGHGMQIREDGSQLFIIYAEEKMDVTMISKKRERSQVVGQVVQEIDPSGNVLWEWRSWDHLPSSFTETRAVDQLDKGYCDHIHLNSVDWTPDGHILMSLRHLEQILKVSRWTGETMWRLGGDANEWTFTNEDRPFSHQHDARILDNGHLTIFDNGNLAEPQYSRAVEYELDQVNKVATKVWEHRSSPDRFGMATGGLQRLPNGNSVICWGGVGRPEKLPFMSEVTEDGEVMMELEFVAKENSYRASRAAWWGRSEEPPVLMLNTKETLKHPQLHFSWNGVTNIESWNVYGSETRLSLPQSKELLQLITSINKTRFEESFPLVDGLPQLPCYYYVVEALNNGTSLAFSDLMFVGQQPEQSCDSTTKSFAHPINNSFPIRSVYWLAGLSIAYLFLAVDSLIHDHSN</sequence>
<evidence type="ECO:0000256" key="2">
    <source>
        <dbReference type="SAM" id="SignalP"/>
    </source>
</evidence>
<keyword evidence="2" id="KW-0732">Signal</keyword>
<name>A0A0G4F4P2_VITBC</name>
<reference evidence="3 4" key="1">
    <citation type="submission" date="2014-11" db="EMBL/GenBank/DDBJ databases">
        <authorList>
            <person name="Zhu J."/>
            <person name="Qi W."/>
            <person name="Song R."/>
        </authorList>
    </citation>
    <scope>NUCLEOTIDE SEQUENCE [LARGE SCALE GENOMIC DNA]</scope>
</reference>
<evidence type="ECO:0000313" key="4">
    <source>
        <dbReference type="Proteomes" id="UP000041254"/>
    </source>
</evidence>
<dbReference type="Pfam" id="PF05935">
    <property type="entry name" value="Arylsulfotrans"/>
    <property type="match status" value="1"/>
</dbReference>
<protein>
    <recommendedName>
        <fullName evidence="5">Fibronectin type-III domain-containing protein</fullName>
    </recommendedName>
</protein>
<dbReference type="VEuPathDB" id="CryptoDB:Vbra_1320"/>
<accession>A0A0G4F4P2</accession>
<dbReference type="InterPro" id="IPR053143">
    <property type="entry name" value="Arylsulfate_ST"/>
</dbReference>